<sequence>MKIISVPQADGSAGNAPYSDHPLPMSKMLRRKKAKTF</sequence>
<gene>
    <name evidence="2" type="ORF">HM1_2407</name>
</gene>
<organism evidence="2 3">
    <name type="scientific">Heliobacterium modesticaldum (strain ATCC 51547 / Ice1)</name>
    <dbReference type="NCBI Taxonomy" id="498761"/>
    <lineage>
        <taxon>Bacteria</taxon>
        <taxon>Bacillati</taxon>
        <taxon>Bacillota</taxon>
        <taxon>Clostridia</taxon>
        <taxon>Eubacteriales</taxon>
        <taxon>Heliobacteriaceae</taxon>
        <taxon>Heliomicrobium</taxon>
    </lineage>
</organism>
<keyword evidence="3" id="KW-1185">Reference proteome</keyword>
<proteinExistence type="predicted"/>
<dbReference type="EMBL" id="CP000930">
    <property type="protein sequence ID" value="ABZ84957.1"/>
    <property type="molecule type" value="Genomic_DNA"/>
</dbReference>
<accession>B0TIL6</accession>
<reference evidence="2 3" key="1">
    <citation type="journal article" date="2008" name="J. Bacteriol.">
        <title>The genome of Heliobacterium modesticaldum, a phototrophic representative of the Firmicutes containing the simplest photosynthetic apparatus.</title>
        <authorList>
            <person name="Sattley W.M."/>
            <person name="Madigan M.T."/>
            <person name="Swingley W.D."/>
            <person name="Cheung P.C."/>
            <person name="Clocksin K.M."/>
            <person name="Conrad A.L."/>
            <person name="Dejesa L.C."/>
            <person name="Honchak B.M."/>
            <person name="Jung D.O."/>
            <person name="Karbach L.E."/>
            <person name="Kurdoglu A."/>
            <person name="Lahiri S."/>
            <person name="Mastrian S.D."/>
            <person name="Page L.E."/>
            <person name="Taylor H.L."/>
            <person name="Wang Z.T."/>
            <person name="Raymond J."/>
            <person name="Chen M."/>
            <person name="Blankenship R.E."/>
            <person name="Touchman J.W."/>
        </authorList>
    </citation>
    <scope>NUCLEOTIDE SEQUENCE [LARGE SCALE GENOMIC DNA]</scope>
    <source>
        <strain evidence="3">ATCC 51547 / Ice1</strain>
    </source>
</reference>
<evidence type="ECO:0000313" key="2">
    <source>
        <dbReference type="EMBL" id="ABZ84957.1"/>
    </source>
</evidence>
<dbReference type="Proteomes" id="UP000008550">
    <property type="component" value="Chromosome"/>
</dbReference>
<name>B0TIL6_HELMI</name>
<dbReference type="HOGENOM" id="CLU_3344454_0_0_9"/>
<evidence type="ECO:0000313" key="3">
    <source>
        <dbReference type="Proteomes" id="UP000008550"/>
    </source>
</evidence>
<protein>
    <submittedName>
        <fullName evidence="2">Uncharacterized protein</fullName>
    </submittedName>
</protein>
<evidence type="ECO:0000256" key="1">
    <source>
        <dbReference type="SAM" id="MobiDB-lite"/>
    </source>
</evidence>
<dbReference type="AlphaFoldDB" id="B0TIL6"/>
<feature type="compositionally biased region" description="Basic residues" evidence="1">
    <location>
        <begin position="28"/>
        <end position="37"/>
    </location>
</feature>
<dbReference type="STRING" id="498761.HM1_2407"/>
<dbReference type="KEGG" id="hmo:HM1_2407"/>
<feature type="region of interest" description="Disordered" evidence="1">
    <location>
        <begin position="1"/>
        <end position="37"/>
    </location>
</feature>